<dbReference type="NCBIfam" id="TIGR00762">
    <property type="entry name" value="DegV"/>
    <property type="match status" value="1"/>
</dbReference>
<gene>
    <name evidence="2" type="ORF">IAB04_03505</name>
</gene>
<protein>
    <submittedName>
        <fullName evidence="2">DegV family protein</fullName>
    </submittedName>
</protein>
<dbReference type="AlphaFoldDB" id="A0A9D1LUX0"/>
<dbReference type="InterPro" id="IPR050270">
    <property type="entry name" value="DegV_domain_contain"/>
</dbReference>
<dbReference type="Gene3D" id="3.30.1180.10">
    <property type="match status" value="1"/>
</dbReference>
<organism evidence="2 3">
    <name type="scientific">Candidatus Avimonoglobus intestinipullorum</name>
    <dbReference type="NCBI Taxonomy" id="2840699"/>
    <lineage>
        <taxon>Bacteria</taxon>
        <taxon>Bacillati</taxon>
        <taxon>Bacillota</taxon>
        <taxon>Clostridia</taxon>
        <taxon>Eubacteriales</taxon>
        <taxon>Candidatus Avimonoglobus</taxon>
    </lineage>
</organism>
<reference evidence="2" key="1">
    <citation type="submission" date="2020-10" db="EMBL/GenBank/DDBJ databases">
        <authorList>
            <person name="Gilroy R."/>
        </authorList>
    </citation>
    <scope>NUCLEOTIDE SEQUENCE</scope>
    <source>
        <strain evidence="2">ChiSjej4B22-9803</strain>
    </source>
</reference>
<reference evidence="2" key="2">
    <citation type="journal article" date="2021" name="PeerJ">
        <title>Extensive microbial diversity within the chicken gut microbiome revealed by metagenomics and culture.</title>
        <authorList>
            <person name="Gilroy R."/>
            <person name="Ravi A."/>
            <person name="Getino M."/>
            <person name="Pursley I."/>
            <person name="Horton D.L."/>
            <person name="Alikhan N.F."/>
            <person name="Baker D."/>
            <person name="Gharbi K."/>
            <person name="Hall N."/>
            <person name="Watson M."/>
            <person name="Adriaenssens E.M."/>
            <person name="Foster-Nyarko E."/>
            <person name="Jarju S."/>
            <person name="Secka A."/>
            <person name="Antonio M."/>
            <person name="Oren A."/>
            <person name="Chaudhuri R.R."/>
            <person name="La Ragione R."/>
            <person name="Hildebrand F."/>
            <person name="Pallen M.J."/>
        </authorList>
    </citation>
    <scope>NUCLEOTIDE SEQUENCE</scope>
    <source>
        <strain evidence="2">ChiSjej4B22-9803</strain>
    </source>
</reference>
<dbReference type="PANTHER" id="PTHR33434">
    <property type="entry name" value="DEGV DOMAIN-CONTAINING PROTEIN DR_1986-RELATED"/>
    <property type="match status" value="1"/>
</dbReference>
<comment type="caution">
    <text evidence="2">The sequence shown here is derived from an EMBL/GenBank/DDBJ whole genome shotgun (WGS) entry which is preliminary data.</text>
</comment>
<evidence type="ECO:0000313" key="2">
    <source>
        <dbReference type="EMBL" id="HIU48405.1"/>
    </source>
</evidence>
<evidence type="ECO:0000313" key="3">
    <source>
        <dbReference type="Proteomes" id="UP000824111"/>
    </source>
</evidence>
<feature type="non-terminal residue" evidence="2">
    <location>
        <position position="206"/>
    </location>
</feature>
<dbReference type="EMBL" id="DVND01000094">
    <property type="protein sequence ID" value="HIU48405.1"/>
    <property type="molecule type" value="Genomic_DNA"/>
</dbReference>
<dbReference type="SUPFAM" id="SSF82549">
    <property type="entry name" value="DAK1/DegV-like"/>
    <property type="match status" value="1"/>
</dbReference>
<dbReference type="Proteomes" id="UP000824111">
    <property type="component" value="Unassembled WGS sequence"/>
</dbReference>
<dbReference type="GO" id="GO:0008289">
    <property type="term" value="F:lipid binding"/>
    <property type="evidence" value="ECO:0007669"/>
    <property type="project" value="UniProtKB-KW"/>
</dbReference>
<proteinExistence type="predicted"/>
<accession>A0A9D1LUX0</accession>
<keyword evidence="1" id="KW-0446">Lipid-binding</keyword>
<dbReference type="InterPro" id="IPR043168">
    <property type="entry name" value="DegV_C"/>
</dbReference>
<dbReference type="Pfam" id="PF02645">
    <property type="entry name" value="DegV"/>
    <property type="match status" value="1"/>
</dbReference>
<sequence length="206" mass="23203">MANVKIFVDTSADMPEELQKQYDIGMINFLSVFGETTYVAGEALSNAEFYKKLSEAPELPKTAQTPYLDMYDILNATAQDYDTVVYFTISSKGSGQYHTATRVAEEIMEQNPDADVRIFDTMKYSLYIAAAAVYARKLLDEGMDIDAVLERCRAYLESWEVYILVDSLEFLQKGGRIKKSTAVIGTLLDIRPVLTIRDGLIDSIER</sequence>
<dbReference type="PANTHER" id="PTHR33434:SF2">
    <property type="entry name" value="FATTY ACID-BINDING PROTEIN TM_1468"/>
    <property type="match status" value="1"/>
</dbReference>
<dbReference type="PROSITE" id="PS51482">
    <property type="entry name" value="DEGV"/>
    <property type="match status" value="1"/>
</dbReference>
<dbReference type="InterPro" id="IPR003797">
    <property type="entry name" value="DegV"/>
</dbReference>
<evidence type="ECO:0000256" key="1">
    <source>
        <dbReference type="ARBA" id="ARBA00023121"/>
    </source>
</evidence>
<dbReference type="Gene3D" id="3.40.50.10170">
    <property type="match status" value="1"/>
</dbReference>
<name>A0A9D1LUX0_9FIRM</name>